<proteinExistence type="predicted"/>
<dbReference type="InterPro" id="IPR023753">
    <property type="entry name" value="FAD/NAD-binding_dom"/>
</dbReference>
<dbReference type="Gene3D" id="3.30.390.30">
    <property type="match status" value="1"/>
</dbReference>
<name>A0A918LG33_STRGD</name>
<dbReference type="InterPro" id="IPR036188">
    <property type="entry name" value="FAD/NAD-bd_sf"/>
</dbReference>
<dbReference type="GO" id="GO:0005737">
    <property type="term" value="C:cytoplasm"/>
    <property type="evidence" value="ECO:0007669"/>
    <property type="project" value="TreeGrafter"/>
</dbReference>
<dbReference type="PANTHER" id="PTHR43557:SF2">
    <property type="entry name" value="RIESKE DOMAIN-CONTAINING PROTEIN-RELATED"/>
    <property type="match status" value="1"/>
</dbReference>
<keyword evidence="8" id="KW-1185">Reference proteome</keyword>
<organism evidence="7 8">
    <name type="scientific">Streptomyces griseoviridis</name>
    <dbReference type="NCBI Taxonomy" id="45398"/>
    <lineage>
        <taxon>Bacteria</taxon>
        <taxon>Bacillati</taxon>
        <taxon>Actinomycetota</taxon>
        <taxon>Actinomycetes</taxon>
        <taxon>Kitasatosporales</taxon>
        <taxon>Streptomycetaceae</taxon>
        <taxon>Streptomyces</taxon>
    </lineage>
</organism>
<dbReference type="Pfam" id="PF14759">
    <property type="entry name" value="Reductase_C"/>
    <property type="match status" value="1"/>
</dbReference>
<dbReference type="GO" id="GO:0016651">
    <property type="term" value="F:oxidoreductase activity, acting on NAD(P)H"/>
    <property type="evidence" value="ECO:0007669"/>
    <property type="project" value="TreeGrafter"/>
</dbReference>
<evidence type="ECO:0000256" key="3">
    <source>
        <dbReference type="ARBA" id="ARBA00022827"/>
    </source>
</evidence>
<feature type="domain" description="Reductase C-terminal" evidence="6">
    <location>
        <begin position="321"/>
        <end position="382"/>
    </location>
</feature>
<evidence type="ECO:0000259" key="6">
    <source>
        <dbReference type="Pfam" id="PF14759"/>
    </source>
</evidence>
<dbReference type="Gene3D" id="3.50.50.60">
    <property type="entry name" value="FAD/NAD(P)-binding domain"/>
    <property type="match status" value="2"/>
</dbReference>
<dbReference type="InterPro" id="IPR050446">
    <property type="entry name" value="FAD-oxidoreductase/Apoptosis"/>
</dbReference>
<keyword evidence="3" id="KW-0274">FAD</keyword>
<evidence type="ECO:0000256" key="4">
    <source>
        <dbReference type="ARBA" id="ARBA00023002"/>
    </source>
</evidence>
<gene>
    <name evidence="7" type="primary">hcaD</name>
    <name evidence="7" type="ORF">GCM10010238_38870</name>
</gene>
<evidence type="ECO:0000259" key="5">
    <source>
        <dbReference type="Pfam" id="PF07992"/>
    </source>
</evidence>
<sequence>MNAPGHVLVVGASAAGLGTAEALRRKGFTGRLTLAGAEPEPPYDRPPLSKRVLAGAWEPARAHLRTPDVLDVLDARFLLGDPATALDAERRSVSTASGRTLTADAIVVATGIRARRLSGHGGPRGVHVLRTLADAAALRADLLGARRVVVVGDGVLGAETAATVRTMGLEVCLVGPQPAPMTGQLGPLVARRLSALHAGNGVVLRAGVLLDGLLTRDGRVSGVRLSDGEELEADVVVTAIGSSPATDWLDGSGLRLDDGVVCDAYCRAADGVWAVGDVARWHHEGLGRLLRLENRTNASEQALAVAGNILGENRPYSPVPYFWTDQFDVRIQVFGLPSAEAPARVVEGDLAQGRFVVCQDGPRGPVSVLGWNMPRQTRSHRASLVDHYTRPLEPTAP</sequence>
<comment type="cofactor">
    <cofactor evidence="1">
        <name>FAD</name>
        <dbReference type="ChEBI" id="CHEBI:57692"/>
    </cofactor>
</comment>
<evidence type="ECO:0000256" key="1">
    <source>
        <dbReference type="ARBA" id="ARBA00001974"/>
    </source>
</evidence>
<dbReference type="Pfam" id="PF07992">
    <property type="entry name" value="Pyr_redox_2"/>
    <property type="match status" value="1"/>
</dbReference>
<keyword evidence="4" id="KW-0560">Oxidoreductase</keyword>
<dbReference type="AlphaFoldDB" id="A0A918LG33"/>
<dbReference type="PANTHER" id="PTHR43557">
    <property type="entry name" value="APOPTOSIS-INDUCING FACTOR 1"/>
    <property type="match status" value="1"/>
</dbReference>
<dbReference type="EMBL" id="BMSL01000010">
    <property type="protein sequence ID" value="GGS45224.1"/>
    <property type="molecule type" value="Genomic_DNA"/>
</dbReference>
<dbReference type="SUPFAM" id="SSF55424">
    <property type="entry name" value="FAD/NAD-linked reductases, dimerisation (C-terminal) domain"/>
    <property type="match status" value="1"/>
</dbReference>
<dbReference type="PRINTS" id="PR00411">
    <property type="entry name" value="PNDRDTASEI"/>
</dbReference>
<evidence type="ECO:0000313" key="8">
    <source>
        <dbReference type="Proteomes" id="UP000653493"/>
    </source>
</evidence>
<dbReference type="InterPro" id="IPR028202">
    <property type="entry name" value="Reductase_C"/>
</dbReference>
<dbReference type="Proteomes" id="UP000653493">
    <property type="component" value="Unassembled WGS sequence"/>
</dbReference>
<reference evidence="7" key="1">
    <citation type="journal article" date="2014" name="Int. J. Syst. Evol. Microbiol.">
        <title>Complete genome sequence of Corynebacterium casei LMG S-19264T (=DSM 44701T), isolated from a smear-ripened cheese.</title>
        <authorList>
            <consortium name="US DOE Joint Genome Institute (JGI-PGF)"/>
            <person name="Walter F."/>
            <person name="Albersmeier A."/>
            <person name="Kalinowski J."/>
            <person name="Ruckert C."/>
        </authorList>
    </citation>
    <scope>NUCLEOTIDE SEQUENCE</scope>
    <source>
        <strain evidence="7">JCM 4234</strain>
    </source>
</reference>
<accession>A0A918LG33</accession>
<dbReference type="SUPFAM" id="SSF51905">
    <property type="entry name" value="FAD/NAD(P)-binding domain"/>
    <property type="match status" value="2"/>
</dbReference>
<comment type="caution">
    <text evidence="7">The sequence shown here is derived from an EMBL/GenBank/DDBJ whole genome shotgun (WGS) entry which is preliminary data.</text>
</comment>
<protein>
    <submittedName>
        <fullName evidence="7">Pyridine nucleotide-disulfide oxidoreductase</fullName>
    </submittedName>
</protein>
<keyword evidence="2" id="KW-0285">Flavoprotein</keyword>
<feature type="domain" description="FAD/NAD(P)-binding" evidence="5">
    <location>
        <begin position="6"/>
        <end position="302"/>
    </location>
</feature>
<evidence type="ECO:0000256" key="2">
    <source>
        <dbReference type="ARBA" id="ARBA00022630"/>
    </source>
</evidence>
<evidence type="ECO:0000313" key="7">
    <source>
        <dbReference type="EMBL" id="GGS45224.1"/>
    </source>
</evidence>
<dbReference type="PRINTS" id="PR00368">
    <property type="entry name" value="FADPNR"/>
</dbReference>
<dbReference type="InterPro" id="IPR016156">
    <property type="entry name" value="FAD/NAD-linked_Rdtase_dimer_sf"/>
</dbReference>
<reference evidence="7" key="2">
    <citation type="submission" date="2020-09" db="EMBL/GenBank/DDBJ databases">
        <authorList>
            <person name="Sun Q."/>
            <person name="Ohkuma M."/>
        </authorList>
    </citation>
    <scope>NUCLEOTIDE SEQUENCE</scope>
    <source>
        <strain evidence="7">JCM 4234</strain>
    </source>
</reference>